<feature type="transmembrane region" description="Helical" evidence="2">
    <location>
        <begin position="207"/>
        <end position="228"/>
    </location>
</feature>
<proteinExistence type="predicted"/>
<organism evidence="3 4">
    <name type="scientific">Olsenella absiana</name>
    <dbReference type="NCBI Taxonomy" id="3115222"/>
    <lineage>
        <taxon>Bacteria</taxon>
        <taxon>Bacillati</taxon>
        <taxon>Actinomycetota</taxon>
        <taxon>Coriobacteriia</taxon>
        <taxon>Coriobacteriales</taxon>
        <taxon>Atopobiaceae</taxon>
        <taxon>Olsenella</taxon>
    </lineage>
</organism>
<evidence type="ECO:0000313" key="3">
    <source>
        <dbReference type="EMBL" id="MEE6147055.1"/>
    </source>
</evidence>
<feature type="transmembrane region" description="Helical" evidence="2">
    <location>
        <begin position="235"/>
        <end position="257"/>
    </location>
</feature>
<feature type="region of interest" description="Disordered" evidence="1">
    <location>
        <begin position="1"/>
        <end position="39"/>
    </location>
</feature>
<keyword evidence="2" id="KW-1133">Transmembrane helix</keyword>
<feature type="transmembrane region" description="Helical" evidence="2">
    <location>
        <begin position="184"/>
        <end position="201"/>
    </location>
</feature>
<feature type="transmembrane region" description="Helical" evidence="2">
    <location>
        <begin position="49"/>
        <end position="69"/>
    </location>
</feature>
<protein>
    <recommendedName>
        <fullName evidence="5">Prenyltransferase</fullName>
    </recommendedName>
</protein>
<accession>A0ABU7R924</accession>
<feature type="transmembrane region" description="Helical" evidence="2">
    <location>
        <begin position="75"/>
        <end position="94"/>
    </location>
</feature>
<evidence type="ECO:0000256" key="2">
    <source>
        <dbReference type="SAM" id="Phobius"/>
    </source>
</evidence>
<evidence type="ECO:0008006" key="5">
    <source>
        <dbReference type="Google" id="ProtNLM"/>
    </source>
</evidence>
<sequence>MFQAATKIDATSQAAEPATSAVSETPAEPAPAAPARDPMPRGMRIGESVFDIAYLLYDLVAGITFFSLAAGRTVFVLYGLLALVLGAGDAFHLVPRVQMHLFGVRDDTQARLGRGTQVASVTMTVFYVLLYLIWLQLFPGVGAPAAIGALIVASAAVRIVVCLLPQNDWTSGRENLRWSLLRNVPFVVTGALVIALFAISGDAGGLRMWRMCIAIALSFGFYLPVTFLAKRRPAVGALMLPKTLTYMWMIAMGLQLLPVL</sequence>
<evidence type="ECO:0000256" key="1">
    <source>
        <dbReference type="SAM" id="MobiDB-lite"/>
    </source>
</evidence>
<evidence type="ECO:0000313" key="4">
    <source>
        <dbReference type="Proteomes" id="UP001332931"/>
    </source>
</evidence>
<keyword evidence="2" id="KW-0812">Transmembrane</keyword>
<comment type="caution">
    <text evidence="3">The sequence shown here is derived from an EMBL/GenBank/DDBJ whole genome shotgun (WGS) entry which is preliminary data.</text>
</comment>
<dbReference type="EMBL" id="JAZGJQ010000003">
    <property type="protein sequence ID" value="MEE6147055.1"/>
    <property type="molecule type" value="Genomic_DNA"/>
</dbReference>
<dbReference type="RefSeq" id="WP_330957823.1">
    <property type="nucleotide sequence ID" value="NZ_JAZGJQ010000003.1"/>
</dbReference>
<name>A0ABU7R924_9ACTN</name>
<keyword evidence="4" id="KW-1185">Reference proteome</keyword>
<feature type="transmembrane region" description="Helical" evidence="2">
    <location>
        <begin position="141"/>
        <end position="164"/>
    </location>
</feature>
<feature type="transmembrane region" description="Helical" evidence="2">
    <location>
        <begin position="115"/>
        <end position="135"/>
    </location>
</feature>
<gene>
    <name evidence="3" type="ORF">VXJ25_03445</name>
</gene>
<keyword evidence="2" id="KW-0472">Membrane</keyword>
<reference evidence="3 4" key="1">
    <citation type="submission" date="2024-01" db="EMBL/GenBank/DDBJ databases">
        <title>Description of Olsenella sp. nov., isolated from pig feces.</title>
        <authorList>
            <person name="Chang Y.-H."/>
        </authorList>
    </citation>
    <scope>NUCLEOTIDE SEQUENCE [LARGE SCALE GENOMIC DNA]</scope>
    <source>
        <strain evidence="3 4">YH-ols2223</strain>
    </source>
</reference>
<dbReference type="Proteomes" id="UP001332931">
    <property type="component" value="Unassembled WGS sequence"/>
</dbReference>